<dbReference type="Proteomes" id="UP000663891">
    <property type="component" value="Unassembled WGS sequence"/>
</dbReference>
<dbReference type="InterPro" id="IPR000182">
    <property type="entry name" value="GNAT_dom"/>
</dbReference>
<comment type="caution">
    <text evidence="6">The sequence shown here is derived from an EMBL/GenBank/DDBJ whole genome shotgun (WGS) entry which is preliminary data.</text>
</comment>
<feature type="region of interest" description="Disordered" evidence="3">
    <location>
        <begin position="1"/>
        <end position="20"/>
    </location>
</feature>
<dbReference type="GO" id="GO:0016747">
    <property type="term" value="F:acyltransferase activity, transferring groups other than amino-acyl groups"/>
    <property type="evidence" value="ECO:0007669"/>
    <property type="project" value="InterPro"/>
</dbReference>
<name>A0A818P819_9BILA</name>
<protein>
    <recommendedName>
        <fullName evidence="4">N-acetyltransferase domain-containing protein</fullName>
    </recommendedName>
</protein>
<evidence type="ECO:0000313" key="5">
    <source>
        <dbReference type="EMBL" id="CAF1014606.1"/>
    </source>
</evidence>
<evidence type="ECO:0000256" key="2">
    <source>
        <dbReference type="ARBA" id="ARBA00023315"/>
    </source>
</evidence>
<keyword evidence="2" id="KW-0012">Acyltransferase</keyword>
<evidence type="ECO:0000256" key="3">
    <source>
        <dbReference type="SAM" id="MobiDB-lite"/>
    </source>
</evidence>
<organism evidence="6 7">
    <name type="scientific">Adineta steineri</name>
    <dbReference type="NCBI Taxonomy" id="433720"/>
    <lineage>
        <taxon>Eukaryota</taxon>
        <taxon>Metazoa</taxon>
        <taxon>Spiralia</taxon>
        <taxon>Gnathifera</taxon>
        <taxon>Rotifera</taxon>
        <taxon>Eurotatoria</taxon>
        <taxon>Bdelloidea</taxon>
        <taxon>Adinetida</taxon>
        <taxon>Adinetidae</taxon>
        <taxon>Adineta</taxon>
    </lineage>
</organism>
<reference evidence="6" key="1">
    <citation type="submission" date="2021-02" db="EMBL/GenBank/DDBJ databases">
        <authorList>
            <person name="Nowell W R."/>
        </authorList>
    </citation>
    <scope>NUCLEOTIDE SEQUENCE</scope>
</reference>
<sequence>MSNKSHINDDDEAVSITSDKPNQYEIRPMDETDLSIVVEIEKMVWGDAAWDLSDFDQYLNGSLSSCWILENTNSAQPIVGYGLQSLPDNKSLGVARGSQHWGGVTKFFEFLRRVALSLVKNLRRFVAFLQQKIEIFEDWRGVTPPTSPRSRHRCESHITNLTLHPSQWGRGLGGLLLRHMIKHARLTCAVRMSLGVNTSNERAYKLYFNHGFRISKLLPKYYSGGFDAYCMILQLENEI</sequence>
<dbReference type="SUPFAM" id="SSF55729">
    <property type="entry name" value="Acyl-CoA N-acyltransferases (Nat)"/>
    <property type="match status" value="1"/>
</dbReference>
<dbReference type="AlphaFoldDB" id="A0A818P819"/>
<feature type="domain" description="N-acetyltransferase" evidence="4">
    <location>
        <begin position="24"/>
        <end position="236"/>
    </location>
</feature>
<dbReference type="Pfam" id="PF00583">
    <property type="entry name" value="Acetyltransf_1"/>
    <property type="match status" value="1"/>
</dbReference>
<dbReference type="Gene3D" id="3.40.630.30">
    <property type="match status" value="1"/>
</dbReference>
<dbReference type="PROSITE" id="PS51186">
    <property type="entry name" value="GNAT"/>
    <property type="match status" value="1"/>
</dbReference>
<dbReference type="Proteomes" id="UP000663881">
    <property type="component" value="Unassembled WGS sequence"/>
</dbReference>
<accession>A0A818P819</accession>
<evidence type="ECO:0000256" key="1">
    <source>
        <dbReference type="ARBA" id="ARBA00022679"/>
    </source>
</evidence>
<dbReference type="OrthoDB" id="10337649at2759"/>
<keyword evidence="1" id="KW-0808">Transferase</keyword>
<dbReference type="InterPro" id="IPR050680">
    <property type="entry name" value="YpeA/RimI_acetyltransf"/>
</dbReference>
<dbReference type="PANTHER" id="PTHR43420:SF12">
    <property type="entry name" value="N-ACETYLTRANSFERASE DOMAIN-CONTAINING PROTEIN"/>
    <property type="match status" value="1"/>
</dbReference>
<evidence type="ECO:0000313" key="6">
    <source>
        <dbReference type="EMBL" id="CAF3619941.1"/>
    </source>
</evidence>
<evidence type="ECO:0000313" key="7">
    <source>
        <dbReference type="Proteomes" id="UP000663881"/>
    </source>
</evidence>
<proteinExistence type="predicted"/>
<dbReference type="EMBL" id="CAJOAY010000294">
    <property type="protein sequence ID" value="CAF3619941.1"/>
    <property type="molecule type" value="Genomic_DNA"/>
</dbReference>
<evidence type="ECO:0000259" key="4">
    <source>
        <dbReference type="PROSITE" id="PS51186"/>
    </source>
</evidence>
<dbReference type="InterPro" id="IPR016181">
    <property type="entry name" value="Acyl_CoA_acyltransferase"/>
</dbReference>
<dbReference type="EMBL" id="CAJNON010000134">
    <property type="protein sequence ID" value="CAF1014606.1"/>
    <property type="molecule type" value="Genomic_DNA"/>
</dbReference>
<gene>
    <name evidence="6" type="ORF">OKA104_LOCUS7571</name>
    <name evidence="5" type="ORF">VCS650_LOCUS15455</name>
</gene>
<dbReference type="PANTHER" id="PTHR43420">
    <property type="entry name" value="ACETYLTRANSFERASE"/>
    <property type="match status" value="1"/>
</dbReference>